<dbReference type="InterPro" id="IPR027474">
    <property type="entry name" value="L-asparaginase_N"/>
</dbReference>
<feature type="binding site" evidence="4">
    <location>
        <begin position="85"/>
        <end position="86"/>
    </location>
    <ligand>
        <name>substrate</name>
    </ligand>
</feature>
<proteinExistence type="inferred from homology"/>
<dbReference type="InterPro" id="IPR020827">
    <property type="entry name" value="Asparaginase/glutaminase_AS1"/>
</dbReference>
<dbReference type="SUPFAM" id="SSF53774">
    <property type="entry name" value="Glutaminase/Asparaginase"/>
    <property type="match status" value="1"/>
</dbReference>
<dbReference type="PIRSF" id="PIRSF500176">
    <property type="entry name" value="L_ASNase"/>
    <property type="match status" value="1"/>
</dbReference>
<keyword evidence="2 9" id="KW-0378">Hydrolase</keyword>
<dbReference type="GO" id="GO:0004067">
    <property type="term" value="F:asparaginase activity"/>
    <property type="evidence" value="ECO:0007669"/>
    <property type="project" value="UniProtKB-UniRule"/>
</dbReference>
<evidence type="ECO:0000256" key="5">
    <source>
        <dbReference type="PROSITE-ProRule" id="PRU10099"/>
    </source>
</evidence>
<evidence type="ECO:0000256" key="6">
    <source>
        <dbReference type="PROSITE-ProRule" id="PRU10100"/>
    </source>
</evidence>
<dbReference type="InterPro" id="IPR036152">
    <property type="entry name" value="Asp/glu_Ase-like_sf"/>
</dbReference>
<evidence type="ECO:0000256" key="1">
    <source>
        <dbReference type="ARBA" id="ARBA00010518"/>
    </source>
</evidence>
<protein>
    <submittedName>
        <fullName evidence="9">L-asparaginase</fullName>
        <ecNumber evidence="9">3.5.1.1</ecNumber>
    </submittedName>
</protein>
<dbReference type="EMBL" id="JACHHG010000004">
    <property type="protein sequence ID" value="MBB6098023.1"/>
    <property type="molecule type" value="Genomic_DNA"/>
</dbReference>
<feature type="binding site" evidence="4">
    <location>
        <position position="54"/>
    </location>
    <ligand>
        <name>substrate</name>
    </ligand>
</feature>
<name>A0A841HYQ4_9DEIO</name>
<dbReference type="Gene3D" id="3.40.50.1170">
    <property type="entry name" value="L-asparaginase, N-terminal domain"/>
    <property type="match status" value="1"/>
</dbReference>
<evidence type="ECO:0000256" key="2">
    <source>
        <dbReference type="ARBA" id="ARBA00022801"/>
    </source>
</evidence>
<feature type="domain" description="L-asparaginase N-terminal" evidence="7">
    <location>
        <begin position="3"/>
        <end position="179"/>
    </location>
</feature>
<dbReference type="EC" id="3.5.1.1" evidence="9"/>
<evidence type="ECO:0000259" key="8">
    <source>
        <dbReference type="Pfam" id="PF17763"/>
    </source>
</evidence>
<organism evidence="9 10">
    <name type="scientific">Deinobacterium chartae</name>
    <dbReference type="NCBI Taxonomy" id="521158"/>
    <lineage>
        <taxon>Bacteria</taxon>
        <taxon>Thermotogati</taxon>
        <taxon>Deinococcota</taxon>
        <taxon>Deinococci</taxon>
        <taxon>Deinococcales</taxon>
        <taxon>Deinococcaceae</taxon>
        <taxon>Deinobacterium</taxon>
    </lineage>
</organism>
<dbReference type="GO" id="GO:0006528">
    <property type="term" value="P:asparagine metabolic process"/>
    <property type="evidence" value="ECO:0007669"/>
    <property type="project" value="InterPro"/>
</dbReference>
<evidence type="ECO:0000313" key="9">
    <source>
        <dbReference type="EMBL" id="MBB6098023.1"/>
    </source>
</evidence>
<dbReference type="Pfam" id="PF00710">
    <property type="entry name" value="Asparaginase"/>
    <property type="match status" value="1"/>
</dbReference>
<dbReference type="SFLD" id="SFLDS00057">
    <property type="entry name" value="Glutaminase/Asparaginase"/>
    <property type="match status" value="1"/>
</dbReference>
<dbReference type="PRINTS" id="PR00139">
    <property type="entry name" value="ASNGLNASE"/>
</dbReference>
<dbReference type="InterPro" id="IPR040919">
    <property type="entry name" value="Asparaginase_C"/>
</dbReference>
<dbReference type="Gene3D" id="3.40.50.40">
    <property type="match status" value="1"/>
</dbReference>
<dbReference type="InterPro" id="IPR037152">
    <property type="entry name" value="L-asparaginase_N_sf"/>
</dbReference>
<dbReference type="AlphaFoldDB" id="A0A841HYQ4"/>
<dbReference type="Pfam" id="PF17763">
    <property type="entry name" value="Asparaginase_C"/>
    <property type="match status" value="1"/>
</dbReference>
<dbReference type="InterPro" id="IPR027475">
    <property type="entry name" value="Asparaginase/glutaminase_AS2"/>
</dbReference>
<dbReference type="PANTHER" id="PTHR11707:SF28">
    <property type="entry name" value="60 KDA LYSOPHOSPHOLIPASE"/>
    <property type="match status" value="1"/>
</dbReference>
<dbReference type="PROSITE" id="PS51732">
    <property type="entry name" value="ASN_GLN_ASE_3"/>
    <property type="match status" value="1"/>
</dbReference>
<dbReference type="PROSITE" id="PS00917">
    <property type="entry name" value="ASN_GLN_ASE_2"/>
    <property type="match status" value="1"/>
</dbReference>
<comment type="caution">
    <text evidence="9">The sequence shown here is derived from an EMBL/GenBank/DDBJ whole genome shotgun (WGS) entry which is preliminary data.</text>
</comment>
<dbReference type="InterPro" id="IPR027473">
    <property type="entry name" value="L-asparaginase_C"/>
</dbReference>
<evidence type="ECO:0000313" key="10">
    <source>
        <dbReference type="Proteomes" id="UP000569951"/>
    </source>
</evidence>
<feature type="active site" evidence="5">
    <location>
        <position position="12"/>
    </location>
</feature>
<dbReference type="PANTHER" id="PTHR11707">
    <property type="entry name" value="L-ASPARAGINASE"/>
    <property type="match status" value="1"/>
</dbReference>
<evidence type="ECO:0000256" key="4">
    <source>
        <dbReference type="PIRSR" id="PIRSR001220-2"/>
    </source>
</evidence>
<gene>
    <name evidence="9" type="ORF">HNR42_001446</name>
</gene>
<evidence type="ECO:0000256" key="3">
    <source>
        <dbReference type="PIRSR" id="PIRSR001220-1"/>
    </source>
</evidence>
<feature type="active site" description="O-isoaspartyl threonine intermediate" evidence="3">
    <location>
        <position position="12"/>
    </location>
</feature>
<dbReference type="SMART" id="SM00870">
    <property type="entry name" value="Asparaginase"/>
    <property type="match status" value="1"/>
</dbReference>
<evidence type="ECO:0000259" key="7">
    <source>
        <dbReference type="Pfam" id="PF00710"/>
    </source>
</evidence>
<sequence length="327" mass="35013">MLRLALVHTGGTIASRPDASGAVKPQATPQELTESLPQLERFELTVHQPFQLPSPHVTPQHMHRLRDLLEELAPRHDGIVLTHGTDTLEETAFYLHLTYRGETGVALTGSMRHALEPSWDGPGNLWSAAQVAVHPASRGRGPLVVFGGDIFDARTVTKTHSTALDSFGGYPGPIGRIDAGAMGRGELHYFARPEARRPFAPPHAEPKVEILYAYAGWRGEGLNEATARADGVVIAALGTGNLHPDTVPLIAASPVPVVIATRTHAGPVLPVYGYPGGGASLIEAGAVPASFMNAHKARLLLIVLLALGYDHKAIHDTFVRYPDWGND</sequence>
<dbReference type="InterPro" id="IPR006034">
    <property type="entry name" value="Asparaginase/glutaminase-like"/>
</dbReference>
<dbReference type="PIRSF" id="PIRSF001220">
    <property type="entry name" value="L-ASNase_gatD"/>
    <property type="match status" value="1"/>
</dbReference>
<reference evidence="9 10" key="1">
    <citation type="submission" date="2020-08" db="EMBL/GenBank/DDBJ databases">
        <title>Genomic Encyclopedia of Type Strains, Phase IV (KMG-IV): sequencing the most valuable type-strain genomes for metagenomic binning, comparative biology and taxonomic classification.</title>
        <authorList>
            <person name="Goeker M."/>
        </authorList>
    </citation>
    <scope>NUCLEOTIDE SEQUENCE [LARGE SCALE GENOMIC DNA]</scope>
    <source>
        <strain evidence="9 10">DSM 21458</strain>
    </source>
</reference>
<feature type="domain" description="Asparaginase/glutaminase C-terminal" evidence="8">
    <location>
        <begin position="207"/>
        <end position="318"/>
    </location>
</feature>
<dbReference type="CDD" id="cd08964">
    <property type="entry name" value="L-asparaginase_II"/>
    <property type="match status" value="1"/>
</dbReference>
<accession>A0A841HYQ4</accession>
<keyword evidence="10" id="KW-1185">Reference proteome</keyword>
<dbReference type="Proteomes" id="UP000569951">
    <property type="component" value="Unassembled WGS sequence"/>
</dbReference>
<comment type="similarity">
    <text evidence="1">Belongs to the asparaginase 1 family.</text>
</comment>
<dbReference type="InterPro" id="IPR004550">
    <property type="entry name" value="AsnASE_II"/>
</dbReference>
<dbReference type="PROSITE" id="PS00144">
    <property type="entry name" value="ASN_GLN_ASE_1"/>
    <property type="match status" value="1"/>
</dbReference>
<dbReference type="RefSeq" id="WP_183986019.1">
    <property type="nucleotide sequence ID" value="NZ_JACHHG010000004.1"/>
</dbReference>
<feature type="active site" evidence="6">
    <location>
        <position position="85"/>
    </location>
</feature>